<feature type="transmembrane region" description="Helical" evidence="8">
    <location>
        <begin position="339"/>
        <end position="355"/>
    </location>
</feature>
<dbReference type="EMBL" id="MFZV01000044">
    <property type="protein sequence ID" value="OGK30428.1"/>
    <property type="molecule type" value="Genomic_DNA"/>
</dbReference>
<dbReference type="Pfam" id="PF13231">
    <property type="entry name" value="PMT_2"/>
    <property type="match status" value="1"/>
</dbReference>
<dbReference type="PANTHER" id="PTHR33908">
    <property type="entry name" value="MANNOSYLTRANSFERASE YKCB-RELATED"/>
    <property type="match status" value="1"/>
</dbReference>
<evidence type="ECO:0000256" key="3">
    <source>
        <dbReference type="ARBA" id="ARBA00022676"/>
    </source>
</evidence>
<evidence type="ECO:0000256" key="2">
    <source>
        <dbReference type="ARBA" id="ARBA00022475"/>
    </source>
</evidence>
<keyword evidence="3" id="KW-0328">Glycosyltransferase</keyword>
<gene>
    <name evidence="10" type="ORF">A3F29_00280</name>
</gene>
<dbReference type="InterPro" id="IPR038731">
    <property type="entry name" value="RgtA/B/C-like"/>
</dbReference>
<keyword evidence="5 8" id="KW-0812">Transmembrane</keyword>
<feature type="transmembrane region" description="Helical" evidence="8">
    <location>
        <begin position="140"/>
        <end position="159"/>
    </location>
</feature>
<reference evidence="10 11" key="1">
    <citation type="journal article" date="2016" name="Nat. Commun.">
        <title>Thousands of microbial genomes shed light on interconnected biogeochemical processes in an aquifer system.</title>
        <authorList>
            <person name="Anantharaman K."/>
            <person name="Brown C.T."/>
            <person name="Hug L.A."/>
            <person name="Sharon I."/>
            <person name="Castelle C.J."/>
            <person name="Probst A.J."/>
            <person name="Thomas B.C."/>
            <person name="Singh A."/>
            <person name="Wilkins M.J."/>
            <person name="Karaoz U."/>
            <person name="Brodie E.L."/>
            <person name="Williams K.H."/>
            <person name="Hubbard S.S."/>
            <person name="Banfield J.F."/>
        </authorList>
    </citation>
    <scope>NUCLEOTIDE SEQUENCE [LARGE SCALE GENOMIC DNA]</scope>
</reference>
<protein>
    <recommendedName>
        <fullName evidence="9">Glycosyltransferase RgtA/B/C/D-like domain-containing protein</fullName>
    </recommendedName>
</protein>
<dbReference type="GO" id="GO:0016763">
    <property type="term" value="F:pentosyltransferase activity"/>
    <property type="evidence" value="ECO:0007669"/>
    <property type="project" value="TreeGrafter"/>
</dbReference>
<evidence type="ECO:0000313" key="11">
    <source>
        <dbReference type="Proteomes" id="UP000177199"/>
    </source>
</evidence>
<name>A0A1F7HGR7_9BACT</name>
<feature type="transmembrane region" description="Helical" evidence="8">
    <location>
        <begin position="361"/>
        <end position="382"/>
    </location>
</feature>
<comment type="caution">
    <text evidence="10">The sequence shown here is derived from an EMBL/GenBank/DDBJ whole genome shotgun (WGS) entry which is preliminary data.</text>
</comment>
<dbReference type="InterPro" id="IPR050297">
    <property type="entry name" value="LipidA_mod_glycosyltrf_83"/>
</dbReference>
<evidence type="ECO:0000256" key="6">
    <source>
        <dbReference type="ARBA" id="ARBA00022989"/>
    </source>
</evidence>
<feature type="transmembrane region" description="Helical" evidence="8">
    <location>
        <begin position="117"/>
        <end position="134"/>
    </location>
</feature>
<evidence type="ECO:0000256" key="7">
    <source>
        <dbReference type="ARBA" id="ARBA00023136"/>
    </source>
</evidence>
<feature type="transmembrane region" description="Helical" evidence="8">
    <location>
        <begin position="212"/>
        <end position="232"/>
    </location>
</feature>
<keyword evidence="7 8" id="KW-0472">Membrane</keyword>
<feature type="transmembrane region" description="Helical" evidence="8">
    <location>
        <begin position="188"/>
        <end position="205"/>
    </location>
</feature>
<keyword evidence="4" id="KW-0808">Transferase</keyword>
<feature type="transmembrane region" description="Helical" evidence="8">
    <location>
        <begin position="313"/>
        <end position="332"/>
    </location>
</feature>
<keyword evidence="6 8" id="KW-1133">Transmembrane helix</keyword>
<dbReference type="GO" id="GO:0009103">
    <property type="term" value="P:lipopolysaccharide biosynthetic process"/>
    <property type="evidence" value="ECO:0007669"/>
    <property type="project" value="UniProtKB-ARBA"/>
</dbReference>
<dbReference type="PANTHER" id="PTHR33908:SF11">
    <property type="entry name" value="MEMBRANE PROTEIN"/>
    <property type="match status" value="1"/>
</dbReference>
<feature type="transmembrane region" description="Helical" evidence="8">
    <location>
        <begin position="7"/>
        <end position="23"/>
    </location>
</feature>
<keyword evidence="2" id="KW-1003">Cell membrane</keyword>
<evidence type="ECO:0000256" key="4">
    <source>
        <dbReference type="ARBA" id="ARBA00022679"/>
    </source>
</evidence>
<organism evidence="10 11">
    <name type="scientific">Candidatus Roizmanbacteria bacterium RIFCSPHIGHO2_12_FULL_33_9</name>
    <dbReference type="NCBI Taxonomy" id="1802045"/>
    <lineage>
        <taxon>Bacteria</taxon>
        <taxon>Candidatus Roizmaniibacteriota</taxon>
    </lineage>
</organism>
<dbReference type="GO" id="GO:0005886">
    <property type="term" value="C:plasma membrane"/>
    <property type="evidence" value="ECO:0007669"/>
    <property type="project" value="UniProtKB-SubCell"/>
</dbReference>
<accession>A0A1F7HGR7</accession>
<evidence type="ECO:0000313" key="10">
    <source>
        <dbReference type="EMBL" id="OGK30428.1"/>
    </source>
</evidence>
<proteinExistence type="predicted"/>
<comment type="subcellular location">
    <subcellularLocation>
        <location evidence="1">Cell membrane</location>
        <topology evidence="1">Multi-pass membrane protein</topology>
    </subcellularLocation>
</comment>
<sequence length="562" mass="65033">MHKKSFWILLFLIFSIAFILRFYRLGEIPNGLYQDETAIGYNAYSILQTGRDEYGNFFPLYFKSFGDWKLPVYIYTDVFSVKFFGLSPFSVRLPSALFGFLTVIVLFIFVKRLAKNDNLALFSSFLLAINPWHIHYSRATFETSISLFLLLSGGLLFLISFERRKIGLFFGGTLLFIISLYSYNLTRFLSPLLFLFIILFFKDKLKNIRREEIILTSLISFFLLAPFLLTFFKEEGISSARGTLITSSSQVFAPLLEFKSYIFNSSMLLSKAFFNTFFLLSWQYIQNFLKYLSVDFFFIQGSVHGNHGIGNVGQFYIVELLFIVLGIFYGFIKKIKWTYFLMGWLLLVISIASLTREAPHATRSFFALVPLEIFSSLGIIVILGSFKKIKNFKFAVLVAGVLFALLAYSIIFYLSSYYLRFPIFYAKAWRSEDDALSSLIKKEERKYERVVFDRKAGFVYTSLLFYTKYPPLKFQESVRRLPPDSEGFSEVVSFGKYEFRDIDFGKDLDGKTLIVTDKENLPSGVAPARIFSYPTRPIVISVKENIRFFPITENAYVMVTGK</sequence>
<dbReference type="AlphaFoldDB" id="A0A1F7HGR7"/>
<feature type="domain" description="Glycosyltransferase RgtA/B/C/D-like" evidence="9">
    <location>
        <begin position="71"/>
        <end position="228"/>
    </location>
</feature>
<dbReference type="Proteomes" id="UP000177199">
    <property type="component" value="Unassembled WGS sequence"/>
</dbReference>
<evidence type="ECO:0000256" key="8">
    <source>
        <dbReference type="SAM" id="Phobius"/>
    </source>
</evidence>
<feature type="transmembrane region" description="Helical" evidence="8">
    <location>
        <begin position="394"/>
        <end position="414"/>
    </location>
</feature>
<evidence type="ECO:0000256" key="5">
    <source>
        <dbReference type="ARBA" id="ARBA00022692"/>
    </source>
</evidence>
<evidence type="ECO:0000259" key="9">
    <source>
        <dbReference type="Pfam" id="PF13231"/>
    </source>
</evidence>
<feature type="transmembrane region" description="Helical" evidence="8">
    <location>
        <begin position="166"/>
        <end position="182"/>
    </location>
</feature>
<feature type="transmembrane region" description="Helical" evidence="8">
    <location>
        <begin position="89"/>
        <end position="110"/>
    </location>
</feature>
<evidence type="ECO:0000256" key="1">
    <source>
        <dbReference type="ARBA" id="ARBA00004651"/>
    </source>
</evidence>